<dbReference type="CDD" id="cd07814">
    <property type="entry name" value="SRPBCC_CalC_Aha1-like"/>
    <property type="match status" value="1"/>
</dbReference>
<dbReference type="Gene3D" id="3.30.530.20">
    <property type="match status" value="1"/>
</dbReference>
<accession>A0ABR6PF24</accession>
<gene>
    <name evidence="1" type="ORF">HDF23_001072</name>
</gene>
<keyword evidence="2" id="KW-1185">Reference proteome</keyword>
<dbReference type="EMBL" id="JACHCB010000002">
    <property type="protein sequence ID" value="MBB6108337.1"/>
    <property type="molecule type" value="Genomic_DNA"/>
</dbReference>
<proteinExistence type="predicted"/>
<evidence type="ECO:0000313" key="1">
    <source>
        <dbReference type="EMBL" id="MBB6108337.1"/>
    </source>
</evidence>
<name>A0ABR6PF24_9SPHI</name>
<sequence length="152" mass="17547">MRDQSYTTVFTVDQSPENVFDAINNVQGWWTENMEGSAQKLSDEFEVRFGDVHYSKQKLIDVIPDKKIVWFVTDSKLNFVKDKSEWTGTQIIFEIAEYGSKTELRFTHVGLTPQYECYRACSSVWCDYINNSLKELITTGIGQPAGKEEMSF</sequence>
<evidence type="ECO:0000313" key="2">
    <source>
        <dbReference type="Proteomes" id="UP000541583"/>
    </source>
</evidence>
<reference evidence="1 2" key="1">
    <citation type="submission" date="2020-08" db="EMBL/GenBank/DDBJ databases">
        <title>Genomic Encyclopedia of Type Strains, Phase IV (KMG-V): Genome sequencing to study the core and pangenomes of soil and plant-associated prokaryotes.</title>
        <authorList>
            <person name="Whitman W."/>
        </authorList>
    </citation>
    <scope>NUCLEOTIDE SEQUENCE [LARGE SCALE GENOMIC DNA]</scope>
    <source>
        <strain evidence="1 2">ANJLi2</strain>
    </source>
</reference>
<organism evidence="1 2">
    <name type="scientific">Mucilaginibacter lappiensis</name>
    <dbReference type="NCBI Taxonomy" id="354630"/>
    <lineage>
        <taxon>Bacteria</taxon>
        <taxon>Pseudomonadati</taxon>
        <taxon>Bacteroidota</taxon>
        <taxon>Sphingobacteriia</taxon>
        <taxon>Sphingobacteriales</taxon>
        <taxon>Sphingobacteriaceae</taxon>
        <taxon>Mucilaginibacter</taxon>
    </lineage>
</organism>
<protein>
    <recommendedName>
        <fullName evidence="3">Activator of Hsp90 ATPase homolog 1-like protein</fullName>
    </recommendedName>
</protein>
<comment type="caution">
    <text evidence="1">The sequence shown here is derived from an EMBL/GenBank/DDBJ whole genome shotgun (WGS) entry which is preliminary data.</text>
</comment>
<dbReference type="InterPro" id="IPR023393">
    <property type="entry name" value="START-like_dom_sf"/>
</dbReference>
<dbReference type="Proteomes" id="UP000541583">
    <property type="component" value="Unassembled WGS sequence"/>
</dbReference>
<dbReference type="SUPFAM" id="SSF55961">
    <property type="entry name" value="Bet v1-like"/>
    <property type="match status" value="1"/>
</dbReference>
<evidence type="ECO:0008006" key="3">
    <source>
        <dbReference type="Google" id="ProtNLM"/>
    </source>
</evidence>
<dbReference type="RefSeq" id="WP_076371431.1">
    <property type="nucleotide sequence ID" value="NZ_FTMG01000002.1"/>
</dbReference>